<name>A0AAV7N0E4_PLEWA</name>
<dbReference type="EMBL" id="JANPWB010000013">
    <property type="protein sequence ID" value="KAJ1107763.1"/>
    <property type="molecule type" value="Genomic_DNA"/>
</dbReference>
<accession>A0AAV7N0E4</accession>
<evidence type="ECO:0000313" key="1">
    <source>
        <dbReference type="EMBL" id="KAJ1107763.1"/>
    </source>
</evidence>
<organism evidence="1 2">
    <name type="scientific">Pleurodeles waltl</name>
    <name type="common">Iberian ribbed newt</name>
    <dbReference type="NCBI Taxonomy" id="8319"/>
    <lineage>
        <taxon>Eukaryota</taxon>
        <taxon>Metazoa</taxon>
        <taxon>Chordata</taxon>
        <taxon>Craniata</taxon>
        <taxon>Vertebrata</taxon>
        <taxon>Euteleostomi</taxon>
        <taxon>Amphibia</taxon>
        <taxon>Batrachia</taxon>
        <taxon>Caudata</taxon>
        <taxon>Salamandroidea</taxon>
        <taxon>Salamandridae</taxon>
        <taxon>Pleurodelinae</taxon>
        <taxon>Pleurodeles</taxon>
    </lineage>
</organism>
<protein>
    <submittedName>
        <fullName evidence="1">Uncharacterized protein</fullName>
    </submittedName>
</protein>
<sequence length="122" mass="13357">MSLRTTDDVCDCGLVASRGEVFCVTRVTQPSMRLGSVAIKHLPKGYMSLPTVSLCNDDPRMTSHSARLLSVFIRGRSSENNVITRKKILLHVGLQPSSARRLKKSHWQGAAKHTLTPILGGC</sequence>
<gene>
    <name evidence="1" type="ORF">NDU88_005152</name>
</gene>
<reference evidence="1" key="1">
    <citation type="journal article" date="2022" name="bioRxiv">
        <title>Sequencing and chromosome-scale assembly of the giantPleurodeles waltlgenome.</title>
        <authorList>
            <person name="Brown T."/>
            <person name="Elewa A."/>
            <person name="Iarovenko S."/>
            <person name="Subramanian E."/>
            <person name="Araus A.J."/>
            <person name="Petzold A."/>
            <person name="Susuki M."/>
            <person name="Suzuki K.-i.T."/>
            <person name="Hayashi T."/>
            <person name="Toyoda A."/>
            <person name="Oliveira C."/>
            <person name="Osipova E."/>
            <person name="Leigh N.D."/>
            <person name="Simon A."/>
            <person name="Yun M.H."/>
        </authorList>
    </citation>
    <scope>NUCLEOTIDE SEQUENCE</scope>
    <source>
        <strain evidence="1">20211129_DDA</strain>
        <tissue evidence="1">Liver</tissue>
    </source>
</reference>
<dbReference type="AlphaFoldDB" id="A0AAV7N0E4"/>
<keyword evidence="2" id="KW-1185">Reference proteome</keyword>
<evidence type="ECO:0000313" key="2">
    <source>
        <dbReference type="Proteomes" id="UP001066276"/>
    </source>
</evidence>
<proteinExistence type="predicted"/>
<comment type="caution">
    <text evidence="1">The sequence shown here is derived from an EMBL/GenBank/DDBJ whole genome shotgun (WGS) entry which is preliminary data.</text>
</comment>
<dbReference type="Proteomes" id="UP001066276">
    <property type="component" value="Chromosome 9"/>
</dbReference>